<dbReference type="PANTHER" id="PTHR11608:SF0">
    <property type="entry name" value="BIFUNCTIONAL PROTEIN PYRR"/>
    <property type="match status" value="1"/>
</dbReference>
<dbReference type="InterPro" id="IPR050137">
    <property type="entry name" value="PyrR_bifunctional"/>
</dbReference>
<gene>
    <name evidence="2" type="ORF">METZ01_LOCUS144119</name>
</gene>
<feature type="domain" description="Phosphoribosyltransferase" evidence="1">
    <location>
        <begin position="3"/>
        <end position="110"/>
    </location>
</feature>
<dbReference type="CDD" id="cd06223">
    <property type="entry name" value="PRTases_typeI"/>
    <property type="match status" value="1"/>
</dbReference>
<evidence type="ECO:0000259" key="1">
    <source>
        <dbReference type="Pfam" id="PF00156"/>
    </source>
</evidence>
<dbReference type="Pfam" id="PF00156">
    <property type="entry name" value="Pribosyltran"/>
    <property type="match status" value="1"/>
</dbReference>
<evidence type="ECO:0000313" key="2">
    <source>
        <dbReference type="EMBL" id="SVA91265.1"/>
    </source>
</evidence>
<protein>
    <recommendedName>
        <fullName evidence="1">Phosphoribosyltransferase domain-containing protein</fullName>
    </recommendedName>
</protein>
<dbReference type="AlphaFoldDB" id="A0A381ZPT4"/>
<feature type="non-terminal residue" evidence="2">
    <location>
        <position position="114"/>
    </location>
</feature>
<dbReference type="Gene3D" id="3.40.50.2020">
    <property type="match status" value="1"/>
</dbReference>
<dbReference type="SUPFAM" id="SSF53271">
    <property type="entry name" value="PRTase-like"/>
    <property type="match status" value="1"/>
</dbReference>
<organism evidence="2">
    <name type="scientific">marine metagenome</name>
    <dbReference type="NCBI Taxonomy" id="408172"/>
    <lineage>
        <taxon>unclassified sequences</taxon>
        <taxon>metagenomes</taxon>
        <taxon>ecological metagenomes</taxon>
    </lineage>
</organism>
<dbReference type="InterPro" id="IPR000836">
    <property type="entry name" value="PRTase_dom"/>
</dbReference>
<accession>A0A381ZPT4</accession>
<dbReference type="PANTHER" id="PTHR11608">
    <property type="entry name" value="BIFUNCTIONAL PROTEIN PYRR"/>
    <property type="match status" value="1"/>
</dbReference>
<name>A0A381ZPT4_9ZZZZ</name>
<reference evidence="2" key="1">
    <citation type="submission" date="2018-05" db="EMBL/GenBank/DDBJ databases">
        <authorList>
            <person name="Lanie J.A."/>
            <person name="Ng W.-L."/>
            <person name="Kazmierczak K.M."/>
            <person name="Andrzejewski T.M."/>
            <person name="Davidsen T.M."/>
            <person name="Wayne K.J."/>
            <person name="Tettelin H."/>
            <person name="Glass J.I."/>
            <person name="Rusch D."/>
            <person name="Podicherti R."/>
            <person name="Tsui H.-C.T."/>
            <person name="Winkler M.E."/>
        </authorList>
    </citation>
    <scope>NUCLEOTIDE SEQUENCE</scope>
</reference>
<dbReference type="NCBIfam" id="NF003549">
    <property type="entry name" value="PRK05205.1-5"/>
    <property type="match status" value="1"/>
</dbReference>
<dbReference type="EMBL" id="UINC01022182">
    <property type="protein sequence ID" value="SVA91265.1"/>
    <property type="molecule type" value="Genomic_DNA"/>
</dbReference>
<dbReference type="InterPro" id="IPR029057">
    <property type="entry name" value="PRTase-like"/>
</dbReference>
<sequence length="114" mass="12708">MLKRISHEILEKNSGPDKLILIGMHTRGVPLAERISGFIENIEGIKIPTAQLDVSFYRDDTDLKIKTDISPTIIDLNINNSNVILIDDVLFTGRSVRAAMDALMDYGRPSSIQL</sequence>
<proteinExistence type="predicted"/>